<organism evidence="2 3">
    <name type="scientific">Kushneria phyllosphaerae</name>
    <dbReference type="NCBI Taxonomy" id="2100822"/>
    <lineage>
        <taxon>Bacteria</taxon>
        <taxon>Pseudomonadati</taxon>
        <taxon>Pseudomonadota</taxon>
        <taxon>Gammaproteobacteria</taxon>
        <taxon>Oceanospirillales</taxon>
        <taxon>Halomonadaceae</taxon>
        <taxon>Kushneria</taxon>
    </lineage>
</organism>
<feature type="domain" description="AB hydrolase-1" evidence="1">
    <location>
        <begin position="54"/>
        <end position="284"/>
    </location>
</feature>
<name>A0A2R8CLS5_9GAMM</name>
<dbReference type="InterPro" id="IPR050266">
    <property type="entry name" value="AB_hydrolase_sf"/>
</dbReference>
<reference evidence="3" key="1">
    <citation type="submission" date="2018-03" db="EMBL/GenBank/DDBJ databases">
        <authorList>
            <person name="Navarro De La Torre S."/>
        </authorList>
    </citation>
    <scope>NUCLEOTIDE SEQUENCE [LARGE SCALE GENOMIC DNA]</scope>
    <source>
        <strain evidence="3">EAod3</strain>
    </source>
</reference>
<dbReference type="InterPro" id="IPR029058">
    <property type="entry name" value="AB_hydrolase_fold"/>
</dbReference>
<evidence type="ECO:0000313" key="2">
    <source>
        <dbReference type="EMBL" id="SPJ33773.1"/>
    </source>
</evidence>
<dbReference type="RefSeq" id="WP_108842590.1">
    <property type="nucleotide sequence ID" value="NZ_ONZI01000002.1"/>
</dbReference>
<dbReference type="Pfam" id="PF00561">
    <property type="entry name" value="Abhydrolase_1"/>
    <property type="match status" value="1"/>
</dbReference>
<accession>A0A2R8CLS5</accession>
<dbReference type="InterPro" id="IPR000073">
    <property type="entry name" value="AB_hydrolase_1"/>
</dbReference>
<evidence type="ECO:0000259" key="1">
    <source>
        <dbReference type="Pfam" id="PF00561"/>
    </source>
</evidence>
<dbReference type="Gene3D" id="3.40.50.1820">
    <property type="entry name" value="alpha/beta hydrolase"/>
    <property type="match status" value="1"/>
</dbReference>
<evidence type="ECO:0000313" key="3">
    <source>
        <dbReference type="Proteomes" id="UP000244934"/>
    </source>
</evidence>
<dbReference type="PANTHER" id="PTHR43798">
    <property type="entry name" value="MONOACYLGLYCEROL LIPASE"/>
    <property type="match status" value="1"/>
</dbReference>
<dbReference type="PANTHER" id="PTHR43798:SF27">
    <property type="entry name" value="HYDROLASE ALPHA_BETA HYDROLASE FOLD FAMILY"/>
    <property type="match status" value="1"/>
</dbReference>
<dbReference type="EC" id="3.1.1.2" evidence="2"/>
<dbReference type="OrthoDB" id="7055710at2"/>
<keyword evidence="3" id="KW-1185">Reference proteome</keyword>
<protein>
    <submittedName>
        <fullName evidence="2">Arylesterase</fullName>
        <ecNumber evidence="2">3.1.1.2</ecNumber>
    </submittedName>
</protein>
<dbReference type="PRINTS" id="PR00111">
    <property type="entry name" value="ABHYDROLASE"/>
</dbReference>
<dbReference type="Proteomes" id="UP000244934">
    <property type="component" value="Unassembled WGS sequence"/>
</dbReference>
<dbReference type="PRINTS" id="PR00412">
    <property type="entry name" value="EPOXHYDRLASE"/>
</dbReference>
<proteinExistence type="predicted"/>
<dbReference type="SUPFAM" id="SSF53474">
    <property type="entry name" value="alpha/beta-Hydrolases"/>
    <property type="match status" value="1"/>
</dbReference>
<dbReference type="GO" id="GO:0004064">
    <property type="term" value="F:arylesterase activity"/>
    <property type="evidence" value="ECO:0007669"/>
    <property type="project" value="UniProtKB-EC"/>
</dbReference>
<gene>
    <name evidence="2" type="ORF">KSP9073_01794</name>
</gene>
<dbReference type="GO" id="GO:0016020">
    <property type="term" value="C:membrane"/>
    <property type="evidence" value="ECO:0007669"/>
    <property type="project" value="TreeGrafter"/>
</dbReference>
<dbReference type="AlphaFoldDB" id="A0A2R8CLS5"/>
<sequence>MISRSPATALMTLVIAAFWLLVSLPAIAQSRQYTLTAPDGVTLAVQETGNPDGKPILFIHGLLGSRLNWENQLKNPALQRYRLVTYDLRGHGLSGKPTDMAAYTEGQRWGDDLDTVIHALDLQKPVLVGWSLGGAVMTNYLAAHGDDEIAGAVYVDGVVELKPDQIQPHPGVYRDMVSTDLKTHLDAERTFLELCFHQLPDTTTFDRLVANAALASWDMQRSVQSMSIPAAKGLGEARVPLLFISGAQDALLKAEPTIARARQINPGLKSVLYTDSGHAPFLEESERFNRDLLDFMAVTGAAQAD</sequence>
<dbReference type="InterPro" id="IPR000639">
    <property type="entry name" value="Epox_hydrolase-like"/>
</dbReference>
<dbReference type="EMBL" id="ONZI01000002">
    <property type="protein sequence ID" value="SPJ33773.1"/>
    <property type="molecule type" value="Genomic_DNA"/>
</dbReference>
<keyword evidence="2" id="KW-0378">Hydrolase</keyword>